<proteinExistence type="predicted"/>
<dbReference type="EnsemblMetazoa" id="tetur11g03180.1">
    <property type="protein sequence ID" value="tetur11g03180.1"/>
    <property type="gene ID" value="tetur11g03180"/>
</dbReference>
<dbReference type="Proteomes" id="UP000015104">
    <property type="component" value="Unassembled WGS sequence"/>
</dbReference>
<dbReference type="HOGENOM" id="CLU_2389029_0_0_1"/>
<evidence type="ECO:0000313" key="1">
    <source>
        <dbReference type="EnsemblMetazoa" id="tetur11g03180.1"/>
    </source>
</evidence>
<sequence>MIKSLNNNNNPKKDFLFKVTLILIFGALRERKHPATKNFTPHLARFELVAGFSHPRSAMRGPRPGVPAFLITGFSEPETMIVALNLLCLESSFR</sequence>
<reference evidence="1" key="2">
    <citation type="submission" date="2015-06" db="UniProtKB">
        <authorList>
            <consortium name="EnsemblMetazoa"/>
        </authorList>
    </citation>
    <scope>IDENTIFICATION</scope>
</reference>
<evidence type="ECO:0000313" key="2">
    <source>
        <dbReference type="Proteomes" id="UP000015104"/>
    </source>
</evidence>
<keyword evidence="2" id="KW-1185">Reference proteome</keyword>
<dbReference type="EMBL" id="CAEY01000073">
    <property type="status" value="NOT_ANNOTATED_CDS"/>
    <property type="molecule type" value="Genomic_DNA"/>
</dbReference>
<dbReference type="AlphaFoldDB" id="T1KH57"/>
<accession>T1KH57</accession>
<organism evidence="1 2">
    <name type="scientific">Tetranychus urticae</name>
    <name type="common">Two-spotted spider mite</name>
    <dbReference type="NCBI Taxonomy" id="32264"/>
    <lineage>
        <taxon>Eukaryota</taxon>
        <taxon>Metazoa</taxon>
        <taxon>Ecdysozoa</taxon>
        <taxon>Arthropoda</taxon>
        <taxon>Chelicerata</taxon>
        <taxon>Arachnida</taxon>
        <taxon>Acari</taxon>
        <taxon>Acariformes</taxon>
        <taxon>Trombidiformes</taxon>
        <taxon>Prostigmata</taxon>
        <taxon>Eleutherengona</taxon>
        <taxon>Raphignathae</taxon>
        <taxon>Tetranychoidea</taxon>
        <taxon>Tetranychidae</taxon>
        <taxon>Tetranychus</taxon>
    </lineage>
</organism>
<protein>
    <submittedName>
        <fullName evidence="1">Uncharacterized protein</fullName>
    </submittedName>
</protein>
<name>T1KH57_TETUR</name>
<reference evidence="2" key="1">
    <citation type="submission" date="2011-08" db="EMBL/GenBank/DDBJ databases">
        <authorList>
            <person name="Rombauts S."/>
        </authorList>
    </citation>
    <scope>NUCLEOTIDE SEQUENCE</scope>
    <source>
        <strain evidence="2">London</strain>
    </source>
</reference>